<dbReference type="SUPFAM" id="SSF47729">
    <property type="entry name" value="IHF-like DNA-binding proteins"/>
    <property type="match status" value="1"/>
</dbReference>
<dbReference type="Pfam" id="PF18291">
    <property type="entry name" value="HU-HIG"/>
    <property type="match status" value="1"/>
</dbReference>
<evidence type="ECO:0000259" key="1">
    <source>
        <dbReference type="Pfam" id="PF18291"/>
    </source>
</evidence>
<gene>
    <name evidence="2" type="ORF">SDC9_15968</name>
</gene>
<comment type="caution">
    <text evidence="2">The sequence shown here is derived from an EMBL/GenBank/DDBJ whole genome shotgun (WGS) entry which is preliminary data.</text>
</comment>
<accession>A0A644TTB7</accession>
<reference evidence="2" key="1">
    <citation type="submission" date="2019-08" db="EMBL/GenBank/DDBJ databases">
        <authorList>
            <person name="Kucharzyk K."/>
            <person name="Murdoch R.W."/>
            <person name="Higgins S."/>
            <person name="Loffler F."/>
        </authorList>
    </citation>
    <scope>NUCLEOTIDE SEQUENCE</scope>
</reference>
<evidence type="ECO:0000313" key="2">
    <source>
        <dbReference type="EMBL" id="MPL70213.1"/>
    </source>
</evidence>
<protein>
    <recommendedName>
        <fullName evidence="1">HU domain-containing protein</fullName>
    </recommendedName>
</protein>
<organism evidence="2">
    <name type="scientific">bioreactor metagenome</name>
    <dbReference type="NCBI Taxonomy" id="1076179"/>
    <lineage>
        <taxon>unclassified sequences</taxon>
        <taxon>metagenomes</taxon>
        <taxon>ecological metagenomes</taxon>
    </lineage>
</organism>
<dbReference type="InterPro" id="IPR041607">
    <property type="entry name" value="HU-HIG"/>
</dbReference>
<dbReference type="EMBL" id="VSSQ01000051">
    <property type="protein sequence ID" value="MPL70213.1"/>
    <property type="molecule type" value="Genomic_DNA"/>
</dbReference>
<name>A0A644TTB7_9ZZZZ</name>
<dbReference type="InterPro" id="IPR010992">
    <property type="entry name" value="IHF-like_DNA-bd_dom_sf"/>
</dbReference>
<proteinExistence type="predicted"/>
<sequence>MGIKYFKQRRKITKNSVAQTKYIPKMQLEPVVGMEEIAEMVEKKSTMSRGDILGVLSEVEVVISWMLEMGHPVKMTYLGTFYPVLEVSSVDDPQQVSSKLIKRLRCVFKPAKFLRERLKKAEFSLGDNKIREVSYKGKK</sequence>
<dbReference type="AlphaFoldDB" id="A0A644TTB7"/>
<feature type="domain" description="HU" evidence="1">
    <location>
        <begin position="1"/>
        <end position="123"/>
    </location>
</feature>
<dbReference type="GO" id="GO:0003677">
    <property type="term" value="F:DNA binding"/>
    <property type="evidence" value="ECO:0007669"/>
    <property type="project" value="InterPro"/>
</dbReference>